<dbReference type="EMBL" id="JBGNUJ010000002">
    <property type="protein sequence ID" value="KAL3965664.1"/>
    <property type="molecule type" value="Genomic_DNA"/>
</dbReference>
<evidence type="ECO:0000313" key="2">
    <source>
        <dbReference type="Proteomes" id="UP001638806"/>
    </source>
</evidence>
<accession>A0ACC4EBN0</accession>
<dbReference type="Proteomes" id="UP001638806">
    <property type="component" value="Unassembled WGS sequence"/>
</dbReference>
<keyword evidence="2" id="KW-1185">Reference proteome</keyword>
<comment type="caution">
    <text evidence="1">The sequence shown here is derived from an EMBL/GenBank/DDBJ whole genome shotgun (WGS) entry which is preliminary data.</text>
</comment>
<gene>
    <name evidence="1" type="ORF">ACCO45_002668</name>
</gene>
<protein>
    <submittedName>
        <fullName evidence="1">Uncharacterized protein</fullName>
    </submittedName>
</protein>
<evidence type="ECO:0000313" key="1">
    <source>
        <dbReference type="EMBL" id="KAL3965664.1"/>
    </source>
</evidence>
<organism evidence="1 2">
    <name type="scientific">Purpureocillium lilacinum</name>
    <name type="common">Paecilomyces lilacinus</name>
    <dbReference type="NCBI Taxonomy" id="33203"/>
    <lineage>
        <taxon>Eukaryota</taxon>
        <taxon>Fungi</taxon>
        <taxon>Dikarya</taxon>
        <taxon>Ascomycota</taxon>
        <taxon>Pezizomycotina</taxon>
        <taxon>Sordariomycetes</taxon>
        <taxon>Hypocreomycetidae</taxon>
        <taxon>Hypocreales</taxon>
        <taxon>Ophiocordycipitaceae</taxon>
        <taxon>Purpureocillium</taxon>
    </lineage>
</organism>
<name>A0ACC4EBN0_PURLI</name>
<sequence>MAAAAAHKADEAKMDLDGVDADDTTTTDSDPITASYQVFLNPALPLGRRLLVLQHPNRTDDAPRPPPTEMRVKAHSGMVEVDMPLDTGVAYDREKGLKWGRTLNASMATKNGGSHGLAGGFGFGAVQQRGPGRKKGDAAGADDDDQFLDWNDAVRQDKVLRTQTLGGQYPDTNEVQYMVGVFQGEDLHLTPVSSLVHLRPQLHHIDATTQQERNASASASKDAGAGGASSTAARAIHMTIKAAGDGDAVTTETMADRLRYVQSEPWRKMRYTDENEEAAWEVYNESLFLTAKGGDGQPTAADKGKDAQTQQSHLEDAVPRFGAKWADKQLLEAVSGIVKPDAPEPEPEAPSSRRSPRASRANLLRGGRVTGGGSASAAAPRRGGRAKASTSRTTVNID</sequence>
<proteinExistence type="predicted"/>
<reference evidence="1" key="1">
    <citation type="submission" date="2024-12" db="EMBL/GenBank/DDBJ databases">
        <title>Comparative genomics and development of molecular markers within Purpureocillium lilacinum and among Purpureocillium species.</title>
        <authorList>
            <person name="Yeh Z.-Y."/>
            <person name="Ni N.-T."/>
            <person name="Lo P.-H."/>
            <person name="Mushyakhwo K."/>
            <person name="Lin C.-F."/>
            <person name="Nai Y.-S."/>
        </authorList>
    </citation>
    <scope>NUCLEOTIDE SEQUENCE</scope>
    <source>
        <strain evidence="1">NCHU-NPUST-175</strain>
    </source>
</reference>